<protein>
    <submittedName>
        <fullName evidence="6">Uncharacterized protein</fullName>
    </submittedName>
</protein>
<feature type="transmembrane region" description="Helical" evidence="5">
    <location>
        <begin position="61"/>
        <end position="83"/>
    </location>
</feature>
<dbReference type="GO" id="GO:0016020">
    <property type="term" value="C:membrane"/>
    <property type="evidence" value="ECO:0007669"/>
    <property type="project" value="UniProtKB-SubCell"/>
</dbReference>
<dbReference type="EnsemblMetazoa" id="AAEL019628-RA">
    <property type="protein sequence ID" value="AAEL019628-PA"/>
    <property type="gene ID" value="AAEL019628"/>
</dbReference>
<organism evidence="6 7">
    <name type="scientific">Aedes aegypti</name>
    <name type="common">Yellowfever mosquito</name>
    <name type="synonym">Culex aegypti</name>
    <dbReference type="NCBI Taxonomy" id="7159"/>
    <lineage>
        <taxon>Eukaryota</taxon>
        <taxon>Metazoa</taxon>
        <taxon>Ecdysozoa</taxon>
        <taxon>Arthropoda</taxon>
        <taxon>Hexapoda</taxon>
        <taxon>Insecta</taxon>
        <taxon>Pterygota</taxon>
        <taxon>Neoptera</taxon>
        <taxon>Endopterygota</taxon>
        <taxon>Diptera</taxon>
        <taxon>Nematocera</taxon>
        <taxon>Culicoidea</taxon>
        <taxon>Culicidae</taxon>
        <taxon>Culicinae</taxon>
        <taxon>Aedini</taxon>
        <taxon>Aedes</taxon>
        <taxon>Stegomyia</taxon>
    </lineage>
</organism>
<evidence type="ECO:0000256" key="5">
    <source>
        <dbReference type="SAM" id="Phobius"/>
    </source>
</evidence>
<comment type="subcellular location">
    <subcellularLocation>
        <location evidence="1">Membrane</location>
        <topology evidence="1">Multi-pass membrane protein</topology>
    </subcellularLocation>
</comment>
<dbReference type="AlphaFoldDB" id="A0A903V5Z1"/>
<evidence type="ECO:0000256" key="3">
    <source>
        <dbReference type="ARBA" id="ARBA00022989"/>
    </source>
</evidence>
<evidence type="ECO:0000256" key="4">
    <source>
        <dbReference type="ARBA" id="ARBA00023136"/>
    </source>
</evidence>
<accession>A0A903V5Z1</accession>
<evidence type="ECO:0000313" key="6">
    <source>
        <dbReference type="EnsemblMetazoa" id="AAEL019628-PA"/>
    </source>
</evidence>
<feature type="transmembrane region" description="Helical" evidence="5">
    <location>
        <begin position="263"/>
        <end position="281"/>
    </location>
</feature>
<keyword evidence="2 5" id="KW-0812">Transmembrane</keyword>
<name>A0A903V5Z1_AEDAE</name>
<evidence type="ECO:0000256" key="1">
    <source>
        <dbReference type="ARBA" id="ARBA00004141"/>
    </source>
</evidence>
<keyword evidence="7" id="KW-1185">Reference proteome</keyword>
<dbReference type="SMART" id="SM01417">
    <property type="entry name" value="Solute_trans_a"/>
    <property type="match status" value="1"/>
</dbReference>
<reference evidence="6" key="2">
    <citation type="submission" date="2022-10" db="UniProtKB">
        <authorList>
            <consortium name="EnsemblMetazoa"/>
        </authorList>
    </citation>
    <scope>IDENTIFICATION</scope>
    <source>
        <strain evidence="6">LVP_AGWG</strain>
    </source>
</reference>
<dbReference type="Proteomes" id="UP000008820">
    <property type="component" value="Chromosome 3"/>
</dbReference>
<proteinExistence type="predicted"/>
<keyword evidence="3 5" id="KW-1133">Transmembrane helix</keyword>
<reference evidence="6 7" key="1">
    <citation type="submission" date="2017-06" db="EMBL/GenBank/DDBJ databases">
        <title>Aedes aegypti genome working group (AGWG) sequencing and assembly.</title>
        <authorList>
            <consortium name="Aedes aegypti Genome Working Group (AGWG)"/>
            <person name="Matthews B.J."/>
        </authorList>
    </citation>
    <scope>NUCLEOTIDE SEQUENCE [LARGE SCALE GENOMIC DNA]</scope>
    <source>
        <strain evidence="6 7">LVP_AGWG</strain>
    </source>
</reference>
<dbReference type="Pfam" id="PF03619">
    <property type="entry name" value="Solute_trans_a"/>
    <property type="match status" value="1"/>
</dbReference>
<dbReference type="InterPro" id="IPR005178">
    <property type="entry name" value="Ostalpha/TMEM184C"/>
</dbReference>
<feature type="transmembrane region" description="Helical" evidence="5">
    <location>
        <begin position="89"/>
        <end position="107"/>
    </location>
</feature>
<feature type="transmembrane region" description="Helical" evidence="5">
    <location>
        <begin position="150"/>
        <end position="169"/>
    </location>
</feature>
<sequence>MAENCISYVPTTEEYFSEYSTALIILLVISGCLLLLVSGLYYQIARIILDSYARLCQVELIIANGIYAVVVAFCIISLAVPVLSEQFNLATLIVFSWCIFALYRYIVLTAGGHDALRQMFESGSNERLATGGLVRRLLYRIFGGYNFTRFSIVQFPVVSTILSVVQIVLHLVDIDEYYKHIYTFLAISIISILLYLIAFSLLVNLIEPKFPDSKIAKKFKYLRLVVLVIKIQIQILEAIFRGVDIQCNDFPGEAWSLLNLVKQPLIVVQMIVLAFATWTVYRKETKLNIASSVS</sequence>
<feature type="transmembrane region" description="Helical" evidence="5">
    <location>
        <begin position="19"/>
        <end position="41"/>
    </location>
</feature>
<feature type="transmembrane region" description="Helical" evidence="5">
    <location>
        <begin position="224"/>
        <end position="243"/>
    </location>
</feature>
<gene>
    <name evidence="6" type="primary">5579166</name>
</gene>
<evidence type="ECO:0000256" key="2">
    <source>
        <dbReference type="ARBA" id="ARBA00022692"/>
    </source>
</evidence>
<keyword evidence="4 5" id="KW-0472">Membrane</keyword>
<feature type="transmembrane region" description="Helical" evidence="5">
    <location>
        <begin position="181"/>
        <end position="203"/>
    </location>
</feature>
<dbReference type="OrthoDB" id="5832279at2759"/>
<evidence type="ECO:0000313" key="7">
    <source>
        <dbReference type="Proteomes" id="UP000008820"/>
    </source>
</evidence>